<evidence type="ECO:0000313" key="4">
    <source>
        <dbReference type="EMBL" id="AXX95391.1"/>
    </source>
</evidence>
<dbReference type="Proteomes" id="UP000290588">
    <property type="component" value="Unassembled WGS sequence"/>
</dbReference>
<comment type="catalytic activity">
    <reaction evidence="3">
        <text>adenosine + phosphate = alpha-D-ribose 1-phosphate + adenine</text>
        <dbReference type="Rhea" id="RHEA:27642"/>
        <dbReference type="ChEBI" id="CHEBI:16335"/>
        <dbReference type="ChEBI" id="CHEBI:16708"/>
        <dbReference type="ChEBI" id="CHEBI:43474"/>
        <dbReference type="ChEBI" id="CHEBI:57720"/>
        <dbReference type="EC" id="2.4.2.1"/>
    </reaction>
</comment>
<keyword evidence="2 3" id="KW-0808">Transferase</keyword>
<dbReference type="AlphaFoldDB" id="A0A347U963"/>
<dbReference type="GO" id="GO:0005829">
    <property type="term" value="C:cytosol"/>
    <property type="evidence" value="ECO:0007669"/>
    <property type="project" value="TreeGrafter"/>
</dbReference>
<comment type="catalytic activity">
    <reaction evidence="3">
        <text>inosine + phosphate = alpha-D-ribose 1-phosphate + hypoxanthine</text>
        <dbReference type="Rhea" id="RHEA:27646"/>
        <dbReference type="ChEBI" id="CHEBI:17368"/>
        <dbReference type="ChEBI" id="CHEBI:17596"/>
        <dbReference type="ChEBI" id="CHEBI:43474"/>
        <dbReference type="ChEBI" id="CHEBI:57720"/>
        <dbReference type="EC" id="2.4.2.1"/>
    </reaction>
</comment>
<comment type="catalytic activity">
    <reaction evidence="3">
        <text>thymidine + phosphate = 2-deoxy-alpha-D-ribose 1-phosphate + thymine</text>
        <dbReference type="Rhea" id="RHEA:16037"/>
        <dbReference type="ChEBI" id="CHEBI:17748"/>
        <dbReference type="ChEBI" id="CHEBI:17821"/>
        <dbReference type="ChEBI" id="CHEBI:43474"/>
        <dbReference type="ChEBI" id="CHEBI:57259"/>
        <dbReference type="EC" id="2.4.2.2"/>
    </reaction>
</comment>
<dbReference type="GO" id="GO:0004731">
    <property type="term" value="F:purine-nucleoside phosphorylase activity"/>
    <property type="evidence" value="ECO:0007669"/>
    <property type="project" value="UniProtKB-UniRule"/>
</dbReference>
<evidence type="ECO:0000313" key="5">
    <source>
        <dbReference type="EMBL" id="RXI29956.1"/>
    </source>
</evidence>
<gene>
    <name evidence="3" type="primary">ppnP</name>
    <name evidence="4" type="ORF">AELL_1738</name>
    <name evidence="5" type="ORF">CP962_09860</name>
</gene>
<dbReference type="Pfam" id="PF06865">
    <property type="entry name" value="Ppnp"/>
    <property type="match status" value="1"/>
</dbReference>
<dbReference type="HAMAP" id="MF_01537">
    <property type="entry name" value="Nucleos_phosphorylase_PpnP"/>
    <property type="match status" value="1"/>
</dbReference>
<name>A0A347U963_9BACT</name>
<comment type="catalytic activity">
    <reaction evidence="3">
        <text>xanthosine + phosphate = alpha-D-ribose 1-phosphate + xanthine</text>
        <dbReference type="Rhea" id="RHEA:27638"/>
        <dbReference type="ChEBI" id="CHEBI:17712"/>
        <dbReference type="ChEBI" id="CHEBI:18107"/>
        <dbReference type="ChEBI" id="CHEBI:43474"/>
        <dbReference type="ChEBI" id="CHEBI:57720"/>
        <dbReference type="EC" id="2.4.2.1"/>
    </reaction>
</comment>
<comment type="similarity">
    <text evidence="3">Belongs to the nucleoside phosphorylase PpnP family.</text>
</comment>
<proteinExistence type="inferred from homology"/>
<dbReference type="EMBL" id="NXIG01000009">
    <property type="protein sequence ID" value="RXI29956.1"/>
    <property type="molecule type" value="Genomic_DNA"/>
</dbReference>
<dbReference type="FunFam" id="2.60.120.10:FF:000016">
    <property type="entry name" value="Pyrimidine/purine nucleoside phosphorylase"/>
    <property type="match status" value="1"/>
</dbReference>
<dbReference type="InterPro" id="IPR014710">
    <property type="entry name" value="RmlC-like_jellyroll"/>
</dbReference>
<comment type="catalytic activity">
    <reaction evidence="3">
        <text>guanosine + phosphate = alpha-D-ribose 1-phosphate + guanine</text>
        <dbReference type="Rhea" id="RHEA:13233"/>
        <dbReference type="ChEBI" id="CHEBI:16235"/>
        <dbReference type="ChEBI" id="CHEBI:16750"/>
        <dbReference type="ChEBI" id="CHEBI:43474"/>
        <dbReference type="ChEBI" id="CHEBI:57720"/>
        <dbReference type="EC" id="2.4.2.1"/>
    </reaction>
</comment>
<accession>A0A347U963</accession>
<dbReference type="EC" id="2.4.2.2" evidence="3"/>
<organism evidence="5 7">
    <name type="scientific">Arcobacter ellisii</name>
    <dbReference type="NCBI Taxonomy" id="913109"/>
    <lineage>
        <taxon>Bacteria</taxon>
        <taxon>Pseudomonadati</taxon>
        <taxon>Campylobacterota</taxon>
        <taxon>Epsilonproteobacteria</taxon>
        <taxon>Campylobacterales</taxon>
        <taxon>Arcobacteraceae</taxon>
        <taxon>Arcobacter</taxon>
    </lineage>
</organism>
<dbReference type="CDD" id="cd20296">
    <property type="entry name" value="cupin_PpnP-like"/>
    <property type="match status" value="1"/>
</dbReference>
<evidence type="ECO:0000256" key="3">
    <source>
        <dbReference type="HAMAP-Rule" id="MF_01537"/>
    </source>
</evidence>
<dbReference type="OrthoDB" id="9793848at2"/>
<protein>
    <recommendedName>
        <fullName evidence="3">Pyrimidine/purine nucleoside phosphorylase</fullName>
        <ecNumber evidence="3">2.4.2.1</ecNumber>
        <ecNumber evidence="3">2.4.2.2</ecNumber>
    </recommendedName>
    <alternativeName>
        <fullName evidence="3">Adenosine phosphorylase</fullName>
    </alternativeName>
    <alternativeName>
        <fullName evidence="3">Cytidine phosphorylase</fullName>
    </alternativeName>
    <alternativeName>
        <fullName evidence="3">Guanosine phosphorylase</fullName>
    </alternativeName>
    <alternativeName>
        <fullName evidence="3">Inosine phosphorylase</fullName>
    </alternativeName>
    <alternativeName>
        <fullName evidence="3">Thymidine phosphorylase</fullName>
    </alternativeName>
    <alternativeName>
        <fullName evidence="3">Uridine phosphorylase</fullName>
    </alternativeName>
    <alternativeName>
        <fullName evidence="3">Xanthosine phosphorylase</fullName>
    </alternativeName>
</protein>
<evidence type="ECO:0000256" key="2">
    <source>
        <dbReference type="ARBA" id="ARBA00022679"/>
    </source>
</evidence>
<reference evidence="5 7" key="1">
    <citation type="submission" date="2017-09" db="EMBL/GenBank/DDBJ databases">
        <title>Genomics of the genus Arcobacter.</title>
        <authorList>
            <person name="Perez-Cataluna A."/>
            <person name="Figueras M.J."/>
            <person name="Salas-Masso N."/>
        </authorList>
    </citation>
    <scope>NUCLEOTIDE SEQUENCE [LARGE SCALE GENOMIC DNA]</scope>
    <source>
        <strain evidence="5 7">CECT 7837</strain>
    </source>
</reference>
<comment type="catalytic activity">
    <reaction evidence="3">
        <text>a purine D-ribonucleoside + phosphate = a purine nucleobase + alpha-D-ribose 1-phosphate</text>
        <dbReference type="Rhea" id="RHEA:19805"/>
        <dbReference type="ChEBI" id="CHEBI:26386"/>
        <dbReference type="ChEBI" id="CHEBI:43474"/>
        <dbReference type="ChEBI" id="CHEBI:57720"/>
        <dbReference type="ChEBI" id="CHEBI:142355"/>
        <dbReference type="EC" id="2.4.2.1"/>
    </reaction>
</comment>
<evidence type="ECO:0000313" key="6">
    <source>
        <dbReference type="Proteomes" id="UP000262582"/>
    </source>
</evidence>
<dbReference type="PANTHER" id="PTHR36540">
    <property type="entry name" value="PYRIMIDINE/PURINE NUCLEOSIDE PHOSPHORYLASE"/>
    <property type="match status" value="1"/>
</dbReference>
<sequence length="105" mass="11666">MPTIKNVELTKKANIYFDGKVTSRSFVDENGVKKTLGIMMPGEYTFGTKDAEHMEIIAGKVEVLVACGDSNWETYSAGEYFEVPANCSFDIKVLEITDYCCTFIG</sequence>
<evidence type="ECO:0000256" key="1">
    <source>
        <dbReference type="ARBA" id="ARBA00022676"/>
    </source>
</evidence>
<comment type="function">
    <text evidence="3">Catalyzes the phosphorolysis of diverse nucleosides, yielding D-ribose 1-phosphate and the respective free bases. Can use uridine, adenosine, guanosine, cytidine, thymidine, inosine and xanthosine as substrates. Also catalyzes the reverse reactions.</text>
</comment>
<dbReference type="Gene3D" id="2.60.120.10">
    <property type="entry name" value="Jelly Rolls"/>
    <property type="match status" value="1"/>
</dbReference>
<comment type="catalytic activity">
    <reaction evidence="3">
        <text>uridine + phosphate = alpha-D-ribose 1-phosphate + uracil</text>
        <dbReference type="Rhea" id="RHEA:24388"/>
        <dbReference type="ChEBI" id="CHEBI:16704"/>
        <dbReference type="ChEBI" id="CHEBI:17568"/>
        <dbReference type="ChEBI" id="CHEBI:43474"/>
        <dbReference type="ChEBI" id="CHEBI:57720"/>
        <dbReference type="EC" id="2.4.2.2"/>
    </reaction>
</comment>
<dbReference type="GO" id="GO:0016154">
    <property type="term" value="F:pyrimidine-nucleoside phosphorylase activity"/>
    <property type="evidence" value="ECO:0007669"/>
    <property type="project" value="UniProtKB-UniRule"/>
</dbReference>
<reference evidence="4 6" key="2">
    <citation type="submission" date="2018-08" db="EMBL/GenBank/DDBJ databases">
        <title>Complete genome of the Arcobacter ellisii type strain LMG 26155.</title>
        <authorList>
            <person name="Miller W.G."/>
            <person name="Yee E."/>
            <person name="Bono J.L."/>
        </authorList>
    </citation>
    <scope>NUCLEOTIDE SEQUENCE [LARGE SCALE GENOMIC DNA]</scope>
    <source>
        <strain evidence="4 6">LMG 26155</strain>
    </source>
</reference>
<dbReference type="EC" id="2.4.2.1" evidence="3"/>
<comment type="catalytic activity">
    <reaction evidence="3">
        <text>cytidine + phosphate = cytosine + alpha-D-ribose 1-phosphate</text>
        <dbReference type="Rhea" id="RHEA:52540"/>
        <dbReference type="ChEBI" id="CHEBI:16040"/>
        <dbReference type="ChEBI" id="CHEBI:17562"/>
        <dbReference type="ChEBI" id="CHEBI:43474"/>
        <dbReference type="ChEBI" id="CHEBI:57720"/>
        <dbReference type="EC" id="2.4.2.2"/>
    </reaction>
</comment>
<dbReference type="KEGG" id="aell:AELL_1738"/>
<dbReference type="EMBL" id="CP032097">
    <property type="protein sequence ID" value="AXX95391.1"/>
    <property type="molecule type" value="Genomic_DNA"/>
</dbReference>
<dbReference type="PANTHER" id="PTHR36540:SF1">
    <property type="entry name" value="PYRIMIDINE_PURINE NUCLEOSIDE PHOSPHORYLASE"/>
    <property type="match status" value="1"/>
</dbReference>
<keyword evidence="6" id="KW-1185">Reference proteome</keyword>
<dbReference type="InterPro" id="IPR009664">
    <property type="entry name" value="Ppnp"/>
</dbReference>
<dbReference type="RefSeq" id="WP_118917560.1">
    <property type="nucleotide sequence ID" value="NZ_CP032097.1"/>
</dbReference>
<keyword evidence="1 3" id="KW-0328">Glycosyltransferase</keyword>
<dbReference type="SUPFAM" id="SSF51182">
    <property type="entry name" value="RmlC-like cupins"/>
    <property type="match status" value="1"/>
</dbReference>
<dbReference type="InterPro" id="IPR011051">
    <property type="entry name" value="RmlC_Cupin_sf"/>
</dbReference>
<evidence type="ECO:0000313" key="7">
    <source>
        <dbReference type="Proteomes" id="UP000290588"/>
    </source>
</evidence>
<dbReference type="Proteomes" id="UP000262582">
    <property type="component" value="Chromosome"/>
</dbReference>